<organism evidence="5 6">
    <name type="scientific">Streptococcus downei MFe28</name>
    <dbReference type="NCBI Taxonomy" id="764290"/>
    <lineage>
        <taxon>Bacteria</taxon>
        <taxon>Bacillati</taxon>
        <taxon>Bacillota</taxon>
        <taxon>Bacilli</taxon>
        <taxon>Lactobacillales</taxon>
        <taxon>Streptococcaceae</taxon>
        <taxon>Streptococcus</taxon>
    </lineage>
</organism>
<evidence type="ECO:0000259" key="4">
    <source>
        <dbReference type="Pfam" id="PF08840"/>
    </source>
</evidence>
<dbReference type="SUPFAM" id="SSF53474">
    <property type="entry name" value="alpha/beta-Hydrolases"/>
    <property type="match status" value="1"/>
</dbReference>
<dbReference type="InterPro" id="IPR042490">
    <property type="entry name" value="Thio_Ohase/BAAT_N"/>
</dbReference>
<dbReference type="PANTHER" id="PTHR10824">
    <property type="entry name" value="ACYL-COENZYME A THIOESTERASE-RELATED"/>
    <property type="match status" value="1"/>
</dbReference>
<dbReference type="GO" id="GO:0006631">
    <property type="term" value="P:fatty acid metabolic process"/>
    <property type="evidence" value="ECO:0007669"/>
    <property type="project" value="TreeGrafter"/>
</dbReference>
<proteinExistence type="inferred from homology"/>
<feature type="domain" description="Acyl-CoA thioester hydrolase/bile acid-CoA amino acid N-acetyltransferase" evidence="3">
    <location>
        <begin position="13"/>
        <end position="147"/>
    </location>
</feature>
<dbReference type="RefSeq" id="WP_115324994.1">
    <property type="nucleotide sequence ID" value="NZ_UHFA01000002.1"/>
</dbReference>
<dbReference type="InterPro" id="IPR006862">
    <property type="entry name" value="Thio_Ohase/aa_AcTrfase"/>
</dbReference>
<dbReference type="Gene3D" id="3.40.50.1820">
    <property type="entry name" value="alpha/beta hydrolase"/>
    <property type="match status" value="1"/>
</dbReference>
<dbReference type="PANTHER" id="PTHR10824:SF4">
    <property type="entry name" value="ACYL-COENZYME A THIOESTERASE 1-LIKE"/>
    <property type="match status" value="1"/>
</dbReference>
<dbReference type="EMBL" id="UHFA01000002">
    <property type="protein sequence ID" value="SUN35995.1"/>
    <property type="molecule type" value="Genomic_DNA"/>
</dbReference>
<dbReference type="Proteomes" id="UP000254082">
    <property type="component" value="Unassembled WGS sequence"/>
</dbReference>
<evidence type="ECO:0000313" key="6">
    <source>
        <dbReference type="Proteomes" id="UP000254082"/>
    </source>
</evidence>
<dbReference type="GO" id="GO:0006637">
    <property type="term" value="P:acyl-CoA metabolic process"/>
    <property type="evidence" value="ECO:0007669"/>
    <property type="project" value="InterPro"/>
</dbReference>
<dbReference type="InterPro" id="IPR014940">
    <property type="entry name" value="BAAT_C"/>
</dbReference>
<keyword evidence="5" id="KW-0378">Hydrolase</keyword>
<dbReference type="AlphaFoldDB" id="A0A380JD33"/>
<comment type="similarity">
    <text evidence="1">Belongs to the C/M/P thioester hydrolase family.</text>
</comment>
<gene>
    <name evidence="5" type="ORF">NCTC11391_01037</name>
</gene>
<accession>A0A380JD33</accession>
<dbReference type="GO" id="GO:0047617">
    <property type="term" value="F:fatty acyl-CoA hydrolase activity"/>
    <property type="evidence" value="ECO:0007669"/>
    <property type="project" value="TreeGrafter"/>
</dbReference>
<feature type="active site" description="Charge relay system" evidence="2">
    <location>
        <position position="337"/>
    </location>
</feature>
<evidence type="ECO:0000313" key="5">
    <source>
        <dbReference type="EMBL" id="SUN35995.1"/>
    </source>
</evidence>
<dbReference type="InterPro" id="IPR029058">
    <property type="entry name" value="AB_hydrolase_fold"/>
</dbReference>
<dbReference type="Pfam" id="PF04775">
    <property type="entry name" value="Bile_Hydr_Trans"/>
    <property type="match status" value="1"/>
</dbReference>
<dbReference type="Gene3D" id="2.60.40.2240">
    <property type="entry name" value="Acyl-CoA thioester hydrolase/BAAT N-terminal domain"/>
    <property type="match status" value="1"/>
</dbReference>
<protein>
    <submittedName>
        <fullName evidence="5">BAAT / acyl-CoA thioester hydrolase</fullName>
    </submittedName>
</protein>
<dbReference type="PIRSF" id="PIRSF016521">
    <property type="entry name" value="Acyl-CoA_hydro"/>
    <property type="match status" value="1"/>
</dbReference>
<sequence>MKIDLRSQDLLADSPFDIFVTGLKAKTVYVIRMTLTNYYNINVPMNLDPTVPWQAQGTYISDELGQISINQSCCQAGSYQGQVEMGLFFNSFPLKDKKVGLTSDLDNIPLHESFEVTVEVFKGKKQLGQTSFTRYYQAPQIKHQDLRFSKARVRLFYPERAKNLPTILVLSGSDGRIEKAQNIAQLLASQGFVTLALAYFGLEGLPKYLDRIDLDFMKEVLRYLSSLSQVDKDRIGIYGRSKGAELALTAASLFPNLSCIVVNSPSCAVLEGMKGYRTSGHSSWLYQGEELPFTKFSIRDFLLSKLSRRPKISYQDASYIPVEKIQGYLLLIGAKQDEIWPAYESTGKIEKRWQRREASTYHLEKLILKDSGHMLTVAYQPNSRYQKFAWQKVLYDSVKSWQATVEFFKKYL</sequence>
<reference evidence="5 6" key="1">
    <citation type="submission" date="2018-06" db="EMBL/GenBank/DDBJ databases">
        <authorList>
            <consortium name="Pathogen Informatics"/>
            <person name="Doyle S."/>
        </authorList>
    </citation>
    <scope>NUCLEOTIDE SEQUENCE [LARGE SCALE GENOMIC DNA]</scope>
    <source>
        <strain evidence="6">NCTC 11391</strain>
    </source>
</reference>
<evidence type="ECO:0000259" key="3">
    <source>
        <dbReference type="Pfam" id="PF04775"/>
    </source>
</evidence>
<evidence type="ECO:0000256" key="1">
    <source>
        <dbReference type="ARBA" id="ARBA00006538"/>
    </source>
</evidence>
<feature type="active site" description="Charge relay system" evidence="2">
    <location>
        <position position="241"/>
    </location>
</feature>
<evidence type="ECO:0000256" key="2">
    <source>
        <dbReference type="PIRSR" id="PIRSR016521-1"/>
    </source>
</evidence>
<dbReference type="InterPro" id="IPR016662">
    <property type="entry name" value="Acyl-CoA_thioEstase_long-chain"/>
</dbReference>
<dbReference type="Pfam" id="PF08840">
    <property type="entry name" value="BAAT_C"/>
    <property type="match status" value="1"/>
</dbReference>
<name>A0A380JD33_STRDO</name>
<dbReference type="OrthoDB" id="8922993at2"/>
<keyword evidence="6" id="KW-1185">Reference proteome</keyword>
<feature type="domain" description="BAAT/Acyl-CoA thioester hydrolase C-terminal" evidence="4">
    <location>
        <begin position="212"/>
        <end position="412"/>
    </location>
</feature>
<feature type="active site" description="Charge relay system" evidence="2">
    <location>
        <position position="373"/>
    </location>
</feature>